<sequence length="213" mass="23983">MTTLPVEEVDFSRLTLGEETKLNTYGTIIPVKYDQKNFNVCLGEADIKVLRNKFNDSKLNLVINNLSNAACDFLYKLDSFFENTDVVISKKKRGIYSPAKKEDSPLYADFGDFSRIANVADDGRLTVDVLCNYGGWVSAVPVINFSCLMFIGNKISLKKRCSGLLVSRFLSNESDGFLESLKSQMRENHPDDAECLKEQIGKFVVDTLDFDEQ</sequence>
<evidence type="ECO:0000313" key="1">
    <source>
        <dbReference type="EMBL" id="GJQ10123.1"/>
    </source>
</evidence>
<accession>A0A9C7PSW9</accession>
<proteinExistence type="predicted"/>
<evidence type="ECO:0000313" key="2">
    <source>
        <dbReference type="Proteomes" id="UP001061958"/>
    </source>
</evidence>
<dbReference type="AlphaFoldDB" id="A0A9C7PSW9"/>
<dbReference type="Proteomes" id="UP001061958">
    <property type="component" value="Unassembled WGS sequence"/>
</dbReference>
<dbReference type="OrthoDB" id="10355602at2759"/>
<organism evidence="1 2">
    <name type="scientific">Galdieria partita</name>
    <dbReference type="NCBI Taxonomy" id="83374"/>
    <lineage>
        <taxon>Eukaryota</taxon>
        <taxon>Rhodophyta</taxon>
        <taxon>Bangiophyceae</taxon>
        <taxon>Galdieriales</taxon>
        <taxon>Galdieriaceae</taxon>
        <taxon>Galdieria</taxon>
    </lineage>
</organism>
<comment type="caution">
    <text evidence="1">The sequence shown here is derived from an EMBL/GenBank/DDBJ whole genome shotgun (WGS) entry which is preliminary data.</text>
</comment>
<gene>
    <name evidence="1" type="ORF">GpartN1_g1914.t1</name>
</gene>
<dbReference type="EMBL" id="BQMJ01000013">
    <property type="protein sequence ID" value="GJQ10123.1"/>
    <property type="molecule type" value="Genomic_DNA"/>
</dbReference>
<protein>
    <submittedName>
        <fullName evidence="1">Uncharacterized protein</fullName>
    </submittedName>
</protein>
<reference evidence="1" key="2">
    <citation type="submission" date="2022-01" db="EMBL/GenBank/DDBJ databases">
        <authorList>
            <person name="Hirooka S."/>
            <person name="Miyagishima S.Y."/>
        </authorList>
    </citation>
    <scope>NUCLEOTIDE SEQUENCE</scope>
    <source>
        <strain evidence="1">NBRC 102759</strain>
    </source>
</reference>
<reference evidence="1" key="1">
    <citation type="journal article" date="2022" name="Proc. Natl. Acad. Sci. U.S.A.">
        <title>Life cycle and functional genomics of the unicellular red alga Galdieria for elucidating algal and plant evolution and industrial use.</title>
        <authorList>
            <person name="Hirooka S."/>
            <person name="Itabashi T."/>
            <person name="Ichinose T.M."/>
            <person name="Onuma R."/>
            <person name="Fujiwara T."/>
            <person name="Yamashita S."/>
            <person name="Jong L.W."/>
            <person name="Tomita R."/>
            <person name="Iwane A.H."/>
            <person name="Miyagishima S.Y."/>
        </authorList>
    </citation>
    <scope>NUCLEOTIDE SEQUENCE</scope>
    <source>
        <strain evidence="1">NBRC 102759</strain>
    </source>
</reference>
<name>A0A9C7PSW9_9RHOD</name>
<keyword evidence="2" id="KW-1185">Reference proteome</keyword>